<dbReference type="Proteomes" id="UP000179621">
    <property type="component" value="Unassembled WGS sequence"/>
</dbReference>
<name>A0ABX3BWF0_9MYCO</name>
<dbReference type="InterPro" id="IPR036894">
    <property type="entry name" value="YbaB-like_sf"/>
</dbReference>
<sequence length="109" mass="12134">MRKQRDLLYAMNDESQSTSVEVSSQDQSVKVTVDAHGAMTGLKITSKGQRLGPDALAQRILETASAAAQLVLQRQQFVNAEFSQRFAALQQEPLRRWDGTMFQPEPPTV</sequence>
<dbReference type="Pfam" id="PF02575">
    <property type="entry name" value="YbaB_DNA_bd"/>
    <property type="match status" value="1"/>
</dbReference>
<dbReference type="Gene3D" id="3.30.1310.10">
    <property type="entry name" value="Nucleoid-associated protein YbaB-like domain"/>
    <property type="match status" value="1"/>
</dbReference>
<reference evidence="1 2" key="1">
    <citation type="submission" date="2016-10" db="EMBL/GenBank/DDBJ databases">
        <title>Evaluation of Human, Animal and Environmental Mycobacterium chelonae Isolates by Core Genome Phylogenomic Analysis, Targeted Gene Comparison, and Anti-microbial Susceptibility Patterns: A Tale of Mistaken Identities.</title>
        <authorList>
            <person name="Fogelson S.B."/>
            <person name="Camus A.C."/>
            <person name="Lorenz W."/>
            <person name="Vasireddy R."/>
            <person name="Vasireddy S."/>
            <person name="Smith T."/>
            <person name="Brown-Elliott B.A."/>
            <person name="Wallace R.J.Jr."/>
            <person name="Hasan N.A."/>
            <person name="Reischl U."/>
            <person name="Sanchez S."/>
        </authorList>
    </citation>
    <scope>NUCLEOTIDE SEQUENCE [LARGE SCALE GENOMIC DNA]</scope>
    <source>
        <strain evidence="1 2">8528</strain>
    </source>
</reference>
<dbReference type="SUPFAM" id="SSF82607">
    <property type="entry name" value="YbaB-like"/>
    <property type="match status" value="1"/>
</dbReference>
<dbReference type="EMBL" id="MLIH01000033">
    <property type="protein sequence ID" value="OHU07318.1"/>
    <property type="molecule type" value="Genomic_DNA"/>
</dbReference>
<protein>
    <recommendedName>
        <fullName evidence="3">YbaB/EbfC family DNA-binding protein</fullName>
    </recommendedName>
</protein>
<dbReference type="RefSeq" id="WP_070913438.1">
    <property type="nucleotide sequence ID" value="NZ_MLIC01000010.1"/>
</dbReference>
<comment type="caution">
    <text evidence="1">The sequence shown here is derived from an EMBL/GenBank/DDBJ whole genome shotgun (WGS) entry which is preliminary data.</text>
</comment>
<evidence type="ECO:0000313" key="1">
    <source>
        <dbReference type="EMBL" id="OHU07318.1"/>
    </source>
</evidence>
<evidence type="ECO:0008006" key="3">
    <source>
        <dbReference type="Google" id="ProtNLM"/>
    </source>
</evidence>
<proteinExistence type="predicted"/>
<evidence type="ECO:0000313" key="2">
    <source>
        <dbReference type="Proteomes" id="UP000179621"/>
    </source>
</evidence>
<accession>A0ABX3BWF0</accession>
<dbReference type="InterPro" id="IPR004401">
    <property type="entry name" value="YbaB/EbfC"/>
</dbReference>
<organism evidence="1 2">
    <name type="scientific">Mycobacteroides saopaulense</name>
    <dbReference type="NCBI Taxonomy" id="1578165"/>
    <lineage>
        <taxon>Bacteria</taxon>
        <taxon>Bacillati</taxon>
        <taxon>Actinomycetota</taxon>
        <taxon>Actinomycetes</taxon>
        <taxon>Mycobacteriales</taxon>
        <taxon>Mycobacteriaceae</taxon>
        <taxon>Mycobacteroides</taxon>
    </lineage>
</organism>
<keyword evidence="2" id="KW-1185">Reference proteome</keyword>
<gene>
    <name evidence="1" type="ORF">BKG73_18890</name>
</gene>